<evidence type="ECO:0000256" key="2">
    <source>
        <dbReference type="ARBA" id="ARBA00004752"/>
    </source>
</evidence>
<dbReference type="InterPro" id="IPR037167">
    <property type="entry name" value="Peptidase_S11_C_sf"/>
</dbReference>
<keyword evidence="7 16" id="KW-0732">Signal</keyword>
<comment type="similarity">
    <text evidence="3 15">Belongs to the peptidase S11 family.</text>
</comment>
<dbReference type="InterPro" id="IPR001967">
    <property type="entry name" value="Peptidase_S11_N"/>
</dbReference>
<keyword evidence="11" id="KW-0961">Cell wall biogenesis/degradation</keyword>
<dbReference type="PRINTS" id="PR00725">
    <property type="entry name" value="DADACBPTASE1"/>
</dbReference>
<keyword evidence="10" id="KW-0573">Peptidoglycan synthesis</keyword>
<evidence type="ECO:0000313" key="19">
    <source>
        <dbReference type="Proteomes" id="UP000541535"/>
    </source>
</evidence>
<dbReference type="GO" id="GO:0006508">
    <property type="term" value="P:proteolysis"/>
    <property type="evidence" value="ECO:0007669"/>
    <property type="project" value="UniProtKB-KW"/>
</dbReference>
<feature type="active site" description="Proton acceptor" evidence="13">
    <location>
        <position position="60"/>
    </location>
</feature>
<evidence type="ECO:0000256" key="3">
    <source>
        <dbReference type="ARBA" id="ARBA00007164"/>
    </source>
</evidence>
<feature type="active site" description="Acyl-ester intermediate" evidence="13">
    <location>
        <position position="57"/>
    </location>
</feature>
<dbReference type="InterPro" id="IPR015956">
    <property type="entry name" value="Peniciliin-bd_prot_C_sf"/>
</dbReference>
<dbReference type="GO" id="GO:0009002">
    <property type="term" value="F:serine-type D-Ala-D-Ala carboxypeptidase activity"/>
    <property type="evidence" value="ECO:0007669"/>
    <property type="project" value="UniProtKB-EC"/>
</dbReference>
<proteinExistence type="inferred from homology"/>
<accession>A0A7W5B717</accession>
<evidence type="ECO:0000259" key="17">
    <source>
        <dbReference type="SMART" id="SM00936"/>
    </source>
</evidence>
<keyword evidence="6" id="KW-0645">Protease</keyword>
<comment type="caution">
    <text evidence="18">The sequence shown here is derived from an EMBL/GenBank/DDBJ whole genome shotgun (WGS) entry which is preliminary data.</text>
</comment>
<dbReference type="SMART" id="SM00936">
    <property type="entry name" value="PBP5_C"/>
    <property type="match status" value="1"/>
</dbReference>
<evidence type="ECO:0000256" key="15">
    <source>
        <dbReference type="RuleBase" id="RU004016"/>
    </source>
</evidence>
<dbReference type="InterPro" id="IPR012907">
    <property type="entry name" value="Peptidase_S11_C"/>
</dbReference>
<dbReference type="GO" id="GO:0008360">
    <property type="term" value="P:regulation of cell shape"/>
    <property type="evidence" value="ECO:0007669"/>
    <property type="project" value="UniProtKB-KW"/>
</dbReference>
<evidence type="ECO:0000256" key="11">
    <source>
        <dbReference type="ARBA" id="ARBA00023316"/>
    </source>
</evidence>
<dbReference type="Gene3D" id="2.60.410.10">
    <property type="entry name" value="D-Ala-D-Ala carboxypeptidase, C-terminal domain"/>
    <property type="match status" value="1"/>
</dbReference>
<dbReference type="Pfam" id="PF07943">
    <property type="entry name" value="PBP5_C"/>
    <property type="match status" value="1"/>
</dbReference>
<dbReference type="RefSeq" id="WP_183439521.1">
    <property type="nucleotide sequence ID" value="NZ_JACHXD010000001.1"/>
</dbReference>
<dbReference type="SUPFAM" id="SSF69189">
    <property type="entry name" value="Penicillin-binding protein associated domain"/>
    <property type="match status" value="1"/>
</dbReference>
<evidence type="ECO:0000256" key="10">
    <source>
        <dbReference type="ARBA" id="ARBA00022984"/>
    </source>
</evidence>
<dbReference type="EMBL" id="JACHXD010000001">
    <property type="protein sequence ID" value="MBB3117596.1"/>
    <property type="molecule type" value="Genomic_DNA"/>
</dbReference>
<dbReference type="PANTHER" id="PTHR21581">
    <property type="entry name" value="D-ALANYL-D-ALANINE CARBOXYPEPTIDASE"/>
    <property type="match status" value="1"/>
</dbReference>
<dbReference type="GO" id="GO:0009252">
    <property type="term" value="P:peptidoglycan biosynthetic process"/>
    <property type="evidence" value="ECO:0007669"/>
    <property type="project" value="UniProtKB-UniPathway"/>
</dbReference>
<feature type="active site" evidence="13">
    <location>
        <position position="119"/>
    </location>
</feature>
<evidence type="ECO:0000256" key="7">
    <source>
        <dbReference type="ARBA" id="ARBA00022729"/>
    </source>
</evidence>
<dbReference type="UniPathway" id="UPA00219"/>
<comment type="catalytic activity">
    <reaction evidence="12">
        <text>Preferential cleavage: (Ac)2-L-Lys-D-Ala-|-D-Ala. Also transpeptidation of peptidyl-alanyl moieties that are N-acyl substituents of D-alanine.</text>
        <dbReference type="EC" id="3.4.16.4"/>
    </reaction>
</comment>
<dbReference type="EC" id="3.4.16.4" evidence="4"/>
<protein>
    <recommendedName>
        <fullName evidence="4">serine-type D-Ala-D-Ala carboxypeptidase</fullName>
        <ecNumber evidence="4">3.4.16.4</ecNumber>
    </recommendedName>
</protein>
<evidence type="ECO:0000256" key="1">
    <source>
        <dbReference type="ARBA" id="ARBA00003217"/>
    </source>
</evidence>
<feature type="binding site" evidence="14">
    <location>
        <position position="221"/>
    </location>
    <ligand>
        <name>substrate</name>
    </ligand>
</feature>
<evidence type="ECO:0000256" key="6">
    <source>
        <dbReference type="ARBA" id="ARBA00022670"/>
    </source>
</evidence>
<evidence type="ECO:0000256" key="12">
    <source>
        <dbReference type="ARBA" id="ARBA00034000"/>
    </source>
</evidence>
<name>A0A7W5B717_9BURK</name>
<sequence>MKKFLAALATSVLFFSAASAQSLPPPTIAAKSWLLLDATSGQIIASQDPNARVEPASLTKIMTAYVTFGALRDKKLDLNQKVNVSVRAWKVDSSSSKMFIDPATPVSISDLLHGLMVQSGNDAAVALAEAVAGDEGTFVTLMNREAQRMGLTNTRFANPHGLPSPENYTTAQDLSVLAKHVIQDFPEFYKIDSVKSFTYNKITQPNRNRLLWLDPTVDGMKTGHTEAAGYCMVASARRPNGANERRLISVVMGTSSDQARTQESQKLLNWGFQNFDTVKLYSKGQAVDTPEIWKGSKSNLKIGFKQDVLVTVPKGVAAKMKPVLERKDPLVAPVAENARVGSLKMMVDGKPLLELPVVALETVNQASIFGRAWDSIRLWLK</sequence>
<comment type="pathway">
    <text evidence="2">Cell wall biogenesis; peptidoglycan biosynthesis.</text>
</comment>
<feature type="chain" id="PRO_5031166023" description="serine-type D-Ala-D-Ala carboxypeptidase" evidence="16">
    <location>
        <begin position="21"/>
        <end position="381"/>
    </location>
</feature>
<dbReference type="AlphaFoldDB" id="A0A7W5B717"/>
<keyword evidence="5 18" id="KW-0121">Carboxypeptidase</keyword>
<keyword evidence="8 18" id="KW-0378">Hydrolase</keyword>
<evidence type="ECO:0000256" key="8">
    <source>
        <dbReference type="ARBA" id="ARBA00022801"/>
    </source>
</evidence>
<evidence type="ECO:0000256" key="16">
    <source>
        <dbReference type="SAM" id="SignalP"/>
    </source>
</evidence>
<evidence type="ECO:0000256" key="9">
    <source>
        <dbReference type="ARBA" id="ARBA00022960"/>
    </source>
</evidence>
<dbReference type="SUPFAM" id="SSF56601">
    <property type="entry name" value="beta-lactamase/transpeptidase-like"/>
    <property type="match status" value="1"/>
</dbReference>
<evidence type="ECO:0000256" key="4">
    <source>
        <dbReference type="ARBA" id="ARBA00012448"/>
    </source>
</evidence>
<comment type="function">
    <text evidence="1">Removes C-terminal D-alanyl residues from sugar-peptide cell wall precursors.</text>
</comment>
<reference evidence="18 19" key="1">
    <citation type="submission" date="2020-08" db="EMBL/GenBank/DDBJ databases">
        <title>Genomic Encyclopedia of Type Strains, Phase III (KMG-III): the genomes of soil and plant-associated and newly described type strains.</title>
        <authorList>
            <person name="Whitman W."/>
        </authorList>
    </citation>
    <scope>NUCLEOTIDE SEQUENCE [LARGE SCALE GENOMIC DNA]</scope>
    <source>
        <strain evidence="18 19">CECT 8897</strain>
    </source>
</reference>
<evidence type="ECO:0000313" key="18">
    <source>
        <dbReference type="EMBL" id="MBB3117596.1"/>
    </source>
</evidence>
<feature type="domain" description="Peptidase S11 D-Ala-D-Ala carboxypeptidase A C-terminal" evidence="17">
    <location>
        <begin position="275"/>
        <end position="365"/>
    </location>
</feature>
<dbReference type="InterPro" id="IPR018044">
    <property type="entry name" value="Peptidase_S11"/>
</dbReference>
<evidence type="ECO:0000256" key="13">
    <source>
        <dbReference type="PIRSR" id="PIRSR618044-1"/>
    </source>
</evidence>
<evidence type="ECO:0000256" key="14">
    <source>
        <dbReference type="PIRSR" id="PIRSR618044-2"/>
    </source>
</evidence>
<dbReference type="Gene3D" id="3.40.710.10">
    <property type="entry name" value="DD-peptidase/beta-lactamase superfamily"/>
    <property type="match status" value="1"/>
</dbReference>
<keyword evidence="19" id="KW-1185">Reference proteome</keyword>
<dbReference type="Proteomes" id="UP000541535">
    <property type="component" value="Unassembled WGS sequence"/>
</dbReference>
<gene>
    <name evidence="18" type="ORF">FHS03_000615</name>
</gene>
<dbReference type="InterPro" id="IPR012338">
    <property type="entry name" value="Beta-lactam/transpept-like"/>
</dbReference>
<keyword evidence="9" id="KW-0133">Cell shape</keyword>
<dbReference type="Pfam" id="PF00768">
    <property type="entry name" value="Peptidase_S11"/>
    <property type="match status" value="1"/>
</dbReference>
<dbReference type="PANTHER" id="PTHR21581:SF6">
    <property type="entry name" value="TRAFFICKING PROTEIN PARTICLE COMPLEX SUBUNIT 12"/>
    <property type="match status" value="1"/>
</dbReference>
<evidence type="ECO:0000256" key="5">
    <source>
        <dbReference type="ARBA" id="ARBA00022645"/>
    </source>
</evidence>
<dbReference type="GO" id="GO:0071555">
    <property type="term" value="P:cell wall organization"/>
    <property type="evidence" value="ECO:0007669"/>
    <property type="project" value="UniProtKB-KW"/>
</dbReference>
<organism evidence="18 19">
    <name type="scientific">Pseudoduganella violacea</name>
    <dbReference type="NCBI Taxonomy" id="1715466"/>
    <lineage>
        <taxon>Bacteria</taxon>
        <taxon>Pseudomonadati</taxon>
        <taxon>Pseudomonadota</taxon>
        <taxon>Betaproteobacteria</taxon>
        <taxon>Burkholderiales</taxon>
        <taxon>Oxalobacteraceae</taxon>
        <taxon>Telluria group</taxon>
        <taxon>Pseudoduganella</taxon>
    </lineage>
</organism>
<feature type="signal peptide" evidence="16">
    <location>
        <begin position="1"/>
        <end position="20"/>
    </location>
</feature>